<dbReference type="Proteomes" id="UP000092626">
    <property type="component" value="Unassembled WGS sequence"/>
</dbReference>
<dbReference type="Pfam" id="PF10544">
    <property type="entry name" value="T5orf172"/>
    <property type="match status" value="1"/>
</dbReference>
<keyword evidence="1" id="KW-1133">Transmembrane helix</keyword>
<evidence type="ECO:0000259" key="2">
    <source>
        <dbReference type="Pfam" id="PF10544"/>
    </source>
</evidence>
<evidence type="ECO:0000256" key="1">
    <source>
        <dbReference type="SAM" id="Phobius"/>
    </source>
</evidence>
<feature type="domain" description="Bacteriophage T5 Orf172 DNA-binding" evidence="2">
    <location>
        <begin position="14"/>
        <end position="105"/>
    </location>
</feature>
<protein>
    <recommendedName>
        <fullName evidence="2">Bacteriophage T5 Orf172 DNA-binding domain-containing protein</fullName>
    </recommendedName>
</protein>
<dbReference type="InterPro" id="IPR018306">
    <property type="entry name" value="Phage_T5_Orf172_DNA-bd"/>
</dbReference>
<dbReference type="AlphaFoldDB" id="A0A1A7PQJ4"/>
<evidence type="ECO:0000313" key="4">
    <source>
        <dbReference type="Proteomes" id="UP000092626"/>
    </source>
</evidence>
<accession>A0A1A7PQJ4</accession>
<dbReference type="RefSeq" id="WP_065237858.1">
    <property type="nucleotide sequence ID" value="NZ_JTJR01000035.1"/>
</dbReference>
<gene>
    <name evidence="3" type="ORF">QV06_09055</name>
</gene>
<proteinExistence type="predicted"/>
<sequence>MSKYQDTRSIGKKGYLYVMSYPNRRDKHKIGYTLKEPNERAKSIKYRQKLSETPIVQYFVLIENPWEIEQSAHSIIFKDRINGYEIGEGKEWFNCSLERAIWAIRKAINIKKINNPKVLIVKEYFKYDLYRGLVDKYTREQEIEECKRKKELAKELEIYRKKQYEKANEKWNNYLLIFIVIILIFLFSR</sequence>
<comment type="caution">
    <text evidence="3">The sequence shown here is derived from an EMBL/GenBank/DDBJ whole genome shotgun (WGS) entry which is preliminary data.</text>
</comment>
<organism evidence="3 4">
    <name type="scientific">Gallibacterium genomosp. 3</name>
    <dbReference type="NCBI Taxonomy" id="505345"/>
    <lineage>
        <taxon>Bacteria</taxon>
        <taxon>Pseudomonadati</taxon>
        <taxon>Pseudomonadota</taxon>
        <taxon>Gammaproteobacteria</taxon>
        <taxon>Pasteurellales</taxon>
        <taxon>Pasteurellaceae</taxon>
        <taxon>Gallibacterium</taxon>
    </lineage>
</organism>
<dbReference type="EMBL" id="JTJR01000035">
    <property type="protein sequence ID" value="OBX04021.1"/>
    <property type="molecule type" value="Genomic_DNA"/>
</dbReference>
<keyword evidence="1" id="KW-0472">Membrane</keyword>
<dbReference type="STRING" id="505345.QV06_09055"/>
<name>A0A1A7PQJ4_9PAST</name>
<evidence type="ECO:0000313" key="3">
    <source>
        <dbReference type="EMBL" id="OBX04021.1"/>
    </source>
</evidence>
<reference evidence="3 4" key="1">
    <citation type="submission" date="2014-11" db="EMBL/GenBank/DDBJ databases">
        <title>Pan-genome of Gallibacterium spp.</title>
        <authorList>
            <person name="Kudirkiene E."/>
            <person name="Bojesen A.M."/>
        </authorList>
    </citation>
    <scope>NUCLEOTIDE SEQUENCE [LARGE SCALE GENOMIC DNA]</scope>
    <source>
        <strain evidence="3 4">59/S3/89</strain>
    </source>
</reference>
<feature type="transmembrane region" description="Helical" evidence="1">
    <location>
        <begin position="171"/>
        <end position="188"/>
    </location>
</feature>
<keyword evidence="1" id="KW-0812">Transmembrane</keyword>